<accession>A0A8H6U699</accession>
<dbReference type="GO" id="GO:0016301">
    <property type="term" value="F:kinase activity"/>
    <property type="evidence" value="ECO:0007669"/>
    <property type="project" value="UniProtKB-KW"/>
</dbReference>
<dbReference type="Gene3D" id="1.10.510.10">
    <property type="entry name" value="Transferase(Phosphotransferase) domain 1"/>
    <property type="match status" value="1"/>
</dbReference>
<gene>
    <name evidence="1" type="ORF">CMUS01_03314</name>
</gene>
<dbReference type="OrthoDB" id="9332038at2759"/>
<dbReference type="InterPro" id="IPR011009">
    <property type="entry name" value="Kinase-like_dom_sf"/>
</dbReference>
<comment type="caution">
    <text evidence="1">The sequence shown here is derived from an EMBL/GenBank/DDBJ whole genome shotgun (WGS) entry which is preliminary data.</text>
</comment>
<dbReference type="Proteomes" id="UP000639643">
    <property type="component" value="Unassembled WGS sequence"/>
</dbReference>
<name>A0A8H6U699_9PEZI</name>
<dbReference type="EMBL" id="WIGM01000078">
    <property type="protein sequence ID" value="KAF6842249.1"/>
    <property type="molecule type" value="Genomic_DNA"/>
</dbReference>
<dbReference type="SUPFAM" id="SSF56112">
    <property type="entry name" value="Protein kinase-like (PK-like)"/>
    <property type="match status" value="1"/>
</dbReference>
<evidence type="ECO:0000313" key="1">
    <source>
        <dbReference type="EMBL" id="KAF6842249.1"/>
    </source>
</evidence>
<organism evidence="1 2">
    <name type="scientific">Colletotrichum musicola</name>
    <dbReference type="NCBI Taxonomy" id="2175873"/>
    <lineage>
        <taxon>Eukaryota</taxon>
        <taxon>Fungi</taxon>
        <taxon>Dikarya</taxon>
        <taxon>Ascomycota</taxon>
        <taxon>Pezizomycotina</taxon>
        <taxon>Sordariomycetes</taxon>
        <taxon>Hypocreomycetidae</taxon>
        <taxon>Glomerellales</taxon>
        <taxon>Glomerellaceae</taxon>
        <taxon>Colletotrichum</taxon>
        <taxon>Colletotrichum orchidearum species complex</taxon>
    </lineage>
</organism>
<evidence type="ECO:0000313" key="2">
    <source>
        <dbReference type="Proteomes" id="UP000639643"/>
    </source>
</evidence>
<proteinExistence type="predicted"/>
<keyword evidence="1" id="KW-0808">Transferase</keyword>
<keyword evidence="1" id="KW-0418">Kinase</keyword>
<keyword evidence="2" id="KW-1185">Reference proteome</keyword>
<sequence length="48" mass="5499">MDDAETRDLGHFVDLLEHCLTLNPEKRIKPADALKHPFFTARLAPAKR</sequence>
<protein>
    <submittedName>
        <fullName evidence="1">Serine threonine-protein kinase prp4</fullName>
    </submittedName>
</protein>
<reference evidence="1" key="1">
    <citation type="journal article" date="2020" name="Phytopathology">
        <title>Genome Sequence Resources of Colletotrichum truncatum, C. plurivorum, C. musicola, and C. sojae: Four Species Pathogenic to Soybean (Glycine max).</title>
        <authorList>
            <person name="Rogerio F."/>
            <person name="Boufleur T.R."/>
            <person name="Ciampi-Guillardi M."/>
            <person name="Sukno S.A."/>
            <person name="Thon M.R."/>
            <person name="Massola Junior N.S."/>
            <person name="Baroncelli R."/>
        </authorList>
    </citation>
    <scope>NUCLEOTIDE SEQUENCE</scope>
    <source>
        <strain evidence="1">LFN0074</strain>
    </source>
</reference>
<dbReference type="AlphaFoldDB" id="A0A8H6U699"/>